<name>A0AAW0JVT8_QUESU</name>
<protein>
    <submittedName>
        <fullName evidence="3">Protein plastid movement impaired 2</fullName>
    </submittedName>
</protein>
<dbReference type="GO" id="GO:0009904">
    <property type="term" value="P:chloroplast accumulation movement"/>
    <property type="evidence" value="ECO:0007669"/>
    <property type="project" value="TreeGrafter"/>
</dbReference>
<comment type="similarity">
    <text evidence="1">Belongs to the WEB family.</text>
</comment>
<dbReference type="AlphaFoldDB" id="A0AAW0JVT8"/>
<keyword evidence="4" id="KW-1185">Reference proteome</keyword>
<evidence type="ECO:0000313" key="3">
    <source>
        <dbReference type="EMBL" id="KAK7830515.1"/>
    </source>
</evidence>
<dbReference type="GO" id="GO:0005829">
    <property type="term" value="C:cytosol"/>
    <property type="evidence" value="ECO:0007669"/>
    <property type="project" value="TreeGrafter"/>
</dbReference>
<sequence>MEAKVQRNDSLSRSSFEKVKNWELHYFTFIAVNYSRTGSSQKRIVFGQRKSLAEGTADKKVATAHVWIEALKASEKEILMKTELAQREIRQVRVEEECEAYKTKRSLSAKRTVEGELQNWRQKRKKNAEAENLQLELHRKSMKGNGNFTPSR</sequence>
<gene>
    <name evidence="3" type="primary">PMI2_2</name>
    <name evidence="3" type="ORF">CFP56_028120</name>
</gene>
<dbReference type="GO" id="GO:0009903">
    <property type="term" value="P:chloroplast avoidance movement"/>
    <property type="evidence" value="ECO:0007669"/>
    <property type="project" value="TreeGrafter"/>
</dbReference>
<reference evidence="3 4" key="1">
    <citation type="journal article" date="2018" name="Sci. Data">
        <title>The draft genome sequence of cork oak.</title>
        <authorList>
            <person name="Ramos A.M."/>
            <person name="Usie A."/>
            <person name="Barbosa P."/>
            <person name="Barros P.M."/>
            <person name="Capote T."/>
            <person name="Chaves I."/>
            <person name="Simoes F."/>
            <person name="Abreu I."/>
            <person name="Carrasquinho I."/>
            <person name="Faro C."/>
            <person name="Guimaraes J.B."/>
            <person name="Mendonca D."/>
            <person name="Nobrega F."/>
            <person name="Rodrigues L."/>
            <person name="Saibo N.J.M."/>
            <person name="Varela M.C."/>
            <person name="Egas C."/>
            <person name="Matos J."/>
            <person name="Miguel C.M."/>
            <person name="Oliveira M.M."/>
            <person name="Ricardo C.P."/>
            <person name="Goncalves S."/>
        </authorList>
    </citation>
    <scope>NUCLEOTIDE SEQUENCE [LARGE SCALE GENOMIC DNA]</scope>
    <source>
        <strain evidence="4">cv. HL8</strain>
    </source>
</reference>
<evidence type="ECO:0000313" key="4">
    <source>
        <dbReference type="Proteomes" id="UP000237347"/>
    </source>
</evidence>
<dbReference type="Proteomes" id="UP000237347">
    <property type="component" value="Unassembled WGS sequence"/>
</dbReference>
<dbReference type="PANTHER" id="PTHR32054:SF2">
    <property type="entry name" value="PROTEIN PLASTID MOVEMENT IMPAIRED 2"/>
    <property type="match status" value="1"/>
</dbReference>
<keyword evidence="2" id="KW-0175">Coiled coil</keyword>
<evidence type="ECO:0000256" key="1">
    <source>
        <dbReference type="ARBA" id="ARBA00005485"/>
    </source>
</evidence>
<dbReference type="EMBL" id="PKMF04000460">
    <property type="protein sequence ID" value="KAK7830515.1"/>
    <property type="molecule type" value="Genomic_DNA"/>
</dbReference>
<comment type="caution">
    <text evidence="3">The sequence shown here is derived from an EMBL/GenBank/DDBJ whole genome shotgun (WGS) entry which is preliminary data.</text>
</comment>
<evidence type="ECO:0000256" key="2">
    <source>
        <dbReference type="ARBA" id="ARBA00023054"/>
    </source>
</evidence>
<proteinExistence type="inferred from homology"/>
<accession>A0AAW0JVT8</accession>
<dbReference type="PANTHER" id="PTHR32054">
    <property type="entry name" value="HEAVY CHAIN, PUTATIVE, EXPRESSED-RELATED-RELATED"/>
    <property type="match status" value="1"/>
</dbReference>
<organism evidence="3 4">
    <name type="scientific">Quercus suber</name>
    <name type="common">Cork oak</name>
    <dbReference type="NCBI Taxonomy" id="58331"/>
    <lineage>
        <taxon>Eukaryota</taxon>
        <taxon>Viridiplantae</taxon>
        <taxon>Streptophyta</taxon>
        <taxon>Embryophyta</taxon>
        <taxon>Tracheophyta</taxon>
        <taxon>Spermatophyta</taxon>
        <taxon>Magnoliopsida</taxon>
        <taxon>eudicotyledons</taxon>
        <taxon>Gunneridae</taxon>
        <taxon>Pentapetalae</taxon>
        <taxon>rosids</taxon>
        <taxon>fabids</taxon>
        <taxon>Fagales</taxon>
        <taxon>Fagaceae</taxon>
        <taxon>Quercus</taxon>
    </lineage>
</organism>